<proteinExistence type="predicted"/>
<keyword evidence="3" id="KW-1185">Reference proteome</keyword>
<accession>A0AAV4WR75</accession>
<reference evidence="2 3" key="1">
    <citation type="submission" date="2021-06" db="EMBL/GenBank/DDBJ databases">
        <title>Caerostris darwini draft genome.</title>
        <authorList>
            <person name="Kono N."/>
            <person name="Arakawa K."/>
        </authorList>
    </citation>
    <scope>NUCLEOTIDE SEQUENCE [LARGE SCALE GENOMIC DNA]</scope>
</reference>
<evidence type="ECO:0000313" key="2">
    <source>
        <dbReference type="EMBL" id="GIY84314.1"/>
    </source>
</evidence>
<dbReference type="EMBL" id="BPLQ01014926">
    <property type="protein sequence ID" value="GIY84314.1"/>
    <property type="molecule type" value="Genomic_DNA"/>
</dbReference>
<protein>
    <recommendedName>
        <fullName evidence="4">Secreted protein</fullName>
    </recommendedName>
</protein>
<dbReference type="AlphaFoldDB" id="A0AAV4WR75"/>
<evidence type="ECO:0008006" key="4">
    <source>
        <dbReference type="Google" id="ProtNLM"/>
    </source>
</evidence>
<evidence type="ECO:0000313" key="3">
    <source>
        <dbReference type="Proteomes" id="UP001054837"/>
    </source>
</evidence>
<feature type="region of interest" description="Disordered" evidence="1">
    <location>
        <begin position="60"/>
        <end position="84"/>
    </location>
</feature>
<organism evidence="2 3">
    <name type="scientific">Caerostris darwini</name>
    <dbReference type="NCBI Taxonomy" id="1538125"/>
    <lineage>
        <taxon>Eukaryota</taxon>
        <taxon>Metazoa</taxon>
        <taxon>Ecdysozoa</taxon>
        <taxon>Arthropoda</taxon>
        <taxon>Chelicerata</taxon>
        <taxon>Arachnida</taxon>
        <taxon>Araneae</taxon>
        <taxon>Araneomorphae</taxon>
        <taxon>Entelegynae</taxon>
        <taxon>Araneoidea</taxon>
        <taxon>Araneidae</taxon>
        <taxon>Caerostris</taxon>
    </lineage>
</organism>
<dbReference type="Proteomes" id="UP001054837">
    <property type="component" value="Unassembled WGS sequence"/>
</dbReference>
<sequence length="84" mass="9428">MSSLHVTILFSTVQKAIAHTHSKKSRDMPSSNTIHVTGHRSLRTLHCSKQYSTQVQTPRTLGYHDDDQTITGSSIRQAARPNRD</sequence>
<name>A0AAV4WR75_9ARAC</name>
<gene>
    <name evidence="2" type="ORF">CDAR_450491</name>
</gene>
<comment type="caution">
    <text evidence="2">The sequence shown here is derived from an EMBL/GenBank/DDBJ whole genome shotgun (WGS) entry which is preliminary data.</text>
</comment>
<evidence type="ECO:0000256" key="1">
    <source>
        <dbReference type="SAM" id="MobiDB-lite"/>
    </source>
</evidence>